<gene>
    <name evidence="3" type="ORF">BGHDH14_bgh06019</name>
</gene>
<comment type="caution">
    <text evidence="3">The sequence shown here is derived from an EMBL/GenBank/DDBJ whole genome shotgun (WGS) entry which is preliminary data.</text>
</comment>
<feature type="compositionally biased region" description="Basic residues" evidence="2">
    <location>
        <begin position="385"/>
        <end position="395"/>
    </location>
</feature>
<evidence type="ECO:0000256" key="2">
    <source>
        <dbReference type="SAM" id="MobiDB-lite"/>
    </source>
</evidence>
<reference evidence="3 4" key="1">
    <citation type="journal article" date="2010" name="Science">
        <title>Genome expansion and gene loss in powdery mildew fungi reveal tradeoffs in extreme parasitism.</title>
        <authorList>
            <person name="Spanu P.D."/>
            <person name="Abbott J.C."/>
            <person name="Amselem J."/>
            <person name="Burgis T.A."/>
            <person name="Soanes D.M."/>
            <person name="Stueber K."/>
            <person name="Ver Loren van Themaat E."/>
            <person name="Brown J.K.M."/>
            <person name="Butcher S.A."/>
            <person name="Gurr S.J."/>
            <person name="Lebrun M.-H."/>
            <person name="Ridout C.J."/>
            <person name="Schulze-Lefert P."/>
            <person name="Talbot N.J."/>
            <person name="Ahmadinejad N."/>
            <person name="Ametz C."/>
            <person name="Barton G.R."/>
            <person name="Benjdia M."/>
            <person name="Bidzinski P."/>
            <person name="Bindschedler L.V."/>
            <person name="Both M."/>
            <person name="Brewer M.T."/>
            <person name="Cadle-Davidson L."/>
            <person name="Cadle-Davidson M.M."/>
            <person name="Collemare J."/>
            <person name="Cramer R."/>
            <person name="Frenkel O."/>
            <person name="Godfrey D."/>
            <person name="Harriman J."/>
            <person name="Hoede C."/>
            <person name="King B.C."/>
            <person name="Klages S."/>
            <person name="Kleemann J."/>
            <person name="Knoll D."/>
            <person name="Koti P.S."/>
            <person name="Kreplak J."/>
            <person name="Lopez-Ruiz F.J."/>
            <person name="Lu X."/>
            <person name="Maekawa T."/>
            <person name="Mahanil S."/>
            <person name="Micali C."/>
            <person name="Milgroom M.G."/>
            <person name="Montana G."/>
            <person name="Noir S."/>
            <person name="O'Connell R.J."/>
            <person name="Oberhaensli S."/>
            <person name="Parlange F."/>
            <person name="Pedersen C."/>
            <person name="Quesneville H."/>
            <person name="Reinhardt R."/>
            <person name="Rott M."/>
            <person name="Sacristan S."/>
            <person name="Schmidt S.M."/>
            <person name="Schoen M."/>
            <person name="Skamnioti P."/>
            <person name="Sommer H."/>
            <person name="Stephens A."/>
            <person name="Takahara H."/>
            <person name="Thordal-Christensen H."/>
            <person name="Vigouroux M."/>
            <person name="Wessling R."/>
            <person name="Wicker T."/>
            <person name="Panstruga R."/>
        </authorList>
    </citation>
    <scope>NUCLEOTIDE SEQUENCE [LARGE SCALE GENOMIC DNA]</scope>
    <source>
        <strain evidence="3">DH14</strain>
    </source>
</reference>
<feature type="region of interest" description="Disordered" evidence="2">
    <location>
        <begin position="372"/>
        <end position="520"/>
    </location>
</feature>
<feature type="region of interest" description="Disordered" evidence="2">
    <location>
        <begin position="195"/>
        <end position="273"/>
    </location>
</feature>
<evidence type="ECO:0000256" key="1">
    <source>
        <dbReference type="SAM" id="Coils"/>
    </source>
</evidence>
<proteinExistence type="predicted"/>
<dbReference type="InterPro" id="IPR036872">
    <property type="entry name" value="CH_dom_sf"/>
</dbReference>
<dbReference type="EMBL" id="CAUH01001309">
    <property type="protein sequence ID" value="CCU75414.1"/>
    <property type="molecule type" value="Genomic_DNA"/>
</dbReference>
<dbReference type="HOGENOM" id="CLU_024074_0_0_1"/>
<dbReference type="eggNOG" id="KOG2046">
    <property type="taxonomic scope" value="Eukaryota"/>
</dbReference>
<protein>
    <submittedName>
        <fullName evidence="3">Uncharacterized protein</fullName>
    </submittedName>
</protein>
<dbReference type="Proteomes" id="UP000015441">
    <property type="component" value="Unassembled WGS sequence"/>
</dbReference>
<evidence type="ECO:0000313" key="4">
    <source>
        <dbReference type="Proteomes" id="UP000015441"/>
    </source>
</evidence>
<dbReference type="AlphaFoldDB" id="N1J7N8"/>
<feature type="compositionally biased region" description="Basic and acidic residues" evidence="2">
    <location>
        <begin position="396"/>
        <end position="409"/>
    </location>
</feature>
<feature type="compositionally biased region" description="Basic and acidic residues" evidence="2">
    <location>
        <begin position="250"/>
        <end position="273"/>
    </location>
</feature>
<organism evidence="3 4">
    <name type="scientific">Blumeria graminis f. sp. hordei (strain DH14)</name>
    <name type="common">Barley powdery mildew</name>
    <name type="synonym">Oidium monilioides f. sp. hordei</name>
    <dbReference type="NCBI Taxonomy" id="546991"/>
    <lineage>
        <taxon>Eukaryota</taxon>
        <taxon>Fungi</taxon>
        <taxon>Dikarya</taxon>
        <taxon>Ascomycota</taxon>
        <taxon>Pezizomycotina</taxon>
        <taxon>Leotiomycetes</taxon>
        <taxon>Erysiphales</taxon>
        <taxon>Erysiphaceae</taxon>
        <taxon>Blumeria</taxon>
        <taxon>Blumeria hordei</taxon>
    </lineage>
</organism>
<evidence type="ECO:0000313" key="3">
    <source>
        <dbReference type="EMBL" id="CCU75414.1"/>
    </source>
</evidence>
<dbReference type="OrthoDB" id="21595at2759"/>
<name>N1J7N8_BLUG1</name>
<keyword evidence="1" id="KW-0175">Coiled coil</keyword>
<keyword evidence="4" id="KW-1185">Reference proteome</keyword>
<feature type="compositionally biased region" description="Basic and acidic residues" evidence="2">
    <location>
        <begin position="205"/>
        <end position="241"/>
    </location>
</feature>
<dbReference type="InParanoid" id="N1J7N8"/>
<dbReference type="STRING" id="546991.N1J7N8"/>
<feature type="region of interest" description="Disordered" evidence="2">
    <location>
        <begin position="128"/>
        <end position="164"/>
    </location>
</feature>
<sequence length="689" mass="78691">MASHFASIGSIQGLPYQMLTRLRLVNQAAPNTLRFKSKAVMPFVQMENISLFLEAYPAQVLQCLSAFSRAAHRIDPVKFPTPIGVRSQMSPIPSGTISSGNWNRDREAVNADDSMLSVISKASPILTKAKTGDSNSGRWSPGKPRGRPLSPGVSCWNKNSEERSKSPAWNITQYGFLGGASQANLGVSFGGRRQITSAGPYVPGRAERENKQKEMEAEKERLQRESEENERHRQEKMKAQESSRLAEAQRMAEELEEQRKKEHQKTEEVHRKWEEEEQRWRLEEEQRQREDIEAEARLQERRNRLNTASNSRLRHQFISQYQPEKRLTHKFTPESRRIKELEYELERAREREREYERIRKASKNKWSFQNFGNDSCTLDEDKARTRSKSLPRSPHKICDQPRRVDEQKYPRKQSSSNTLNKSPHLMVNSPTARLISRAKSPRPLPDPALVSQTPKNHTAARPLPDPEKYKTASGKDQNFVHPPPSKFHRSYTDTLTEESEVPKEHGTDTSIQPLQPQAKPSGLAIRGLLEREMELDRQRQREWEEDQRGIKEKLLDSANNGTDSVAEGINGLWDVNQWTGYTGGDSQNKGTLGIGAGKRQIVGPRPPPSSPKSYNLALVKRVRTVQFLLLSRFISSQEENNLSCKATMMPSMDYSETNEQAKNVLVPCAKSIPRIQPGKSANIKRWRSY</sequence>
<dbReference type="SUPFAM" id="SSF47576">
    <property type="entry name" value="Calponin-homology domain, CH-domain"/>
    <property type="match status" value="1"/>
</dbReference>
<feature type="coiled-coil region" evidence="1">
    <location>
        <begin position="338"/>
        <end position="365"/>
    </location>
</feature>
<accession>N1J7N8</accession>
<feature type="compositionally biased region" description="Polar residues" evidence="2">
    <location>
        <begin position="412"/>
        <end position="421"/>
    </location>
</feature>